<evidence type="ECO:0000313" key="2">
    <source>
        <dbReference type="Proteomes" id="UP000094336"/>
    </source>
</evidence>
<dbReference type="RefSeq" id="XP_018984688.1">
    <property type="nucleotide sequence ID" value="XM_019128998.1"/>
</dbReference>
<dbReference type="AlphaFoldDB" id="A0A1E3QNY5"/>
<evidence type="ECO:0000313" key="1">
    <source>
        <dbReference type="EMBL" id="ODQ79360.1"/>
    </source>
</evidence>
<reference evidence="2" key="1">
    <citation type="submission" date="2016-05" db="EMBL/GenBank/DDBJ databases">
        <title>Comparative genomics of biotechnologically important yeasts.</title>
        <authorList>
            <consortium name="DOE Joint Genome Institute"/>
            <person name="Riley R."/>
            <person name="Haridas S."/>
            <person name="Wolfe K.H."/>
            <person name="Lopes M.R."/>
            <person name="Hittinger C.T."/>
            <person name="Goker M."/>
            <person name="Salamov A."/>
            <person name="Wisecaver J."/>
            <person name="Long T.M."/>
            <person name="Aerts A.L."/>
            <person name="Barry K."/>
            <person name="Choi C."/>
            <person name="Clum A."/>
            <person name="Coughlan A.Y."/>
            <person name="Deshpande S."/>
            <person name="Douglass A.P."/>
            <person name="Hanson S.J."/>
            <person name="Klenk H.-P."/>
            <person name="Labutti K."/>
            <person name="Lapidus A."/>
            <person name="Lindquist E."/>
            <person name="Lipzen A."/>
            <person name="Meier-Kolthoff J.P."/>
            <person name="Ohm R.A."/>
            <person name="Otillar R.P."/>
            <person name="Pangilinan J."/>
            <person name="Peng Y."/>
            <person name="Rokas A."/>
            <person name="Rosa C.A."/>
            <person name="Scheuner C."/>
            <person name="Sibirny A.A."/>
            <person name="Slot J.C."/>
            <person name="Stielow J.B."/>
            <person name="Sun H."/>
            <person name="Kurtzman C.P."/>
            <person name="Blackwell M."/>
            <person name="Grigoriev I.V."/>
            <person name="Jeffries T.W."/>
        </authorList>
    </citation>
    <scope>NUCLEOTIDE SEQUENCE [LARGE SCALE GENOMIC DNA]</scope>
    <source>
        <strain evidence="2">NRRL Y-12698</strain>
    </source>
</reference>
<keyword evidence="2" id="KW-1185">Reference proteome</keyword>
<dbReference type="EMBL" id="KV454432">
    <property type="protein sequence ID" value="ODQ79360.1"/>
    <property type="molecule type" value="Genomic_DNA"/>
</dbReference>
<accession>A0A1E3QNY5</accession>
<gene>
    <name evidence="1" type="ORF">BABINDRAFT_161766</name>
</gene>
<sequence length="66" mass="7549">MAPVGCPGRMFPPQPLSYPHVMVLWVCVYRVASRPKPFNLYLRTLPSDVDIHQKVIICLYSAILHI</sequence>
<dbReference type="GeneID" id="30146851"/>
<dbReference type="Proteomes" id="UP000094336">
    <property type="component" value="Unassembled WGS sequence"/>
</dbReference>
<protein>
    <submittedName>
        <fullName evidence="1">Uncharacterized protein</fullName>
    </submittedName>
</protein>
<name>A0A1E3QNY5_9ASCO</name>
<proteinExistence type="predicted"/>
<organism evidence="1 2">
    <name type="scientific">Babjeviella inositovora NRRL Y-12698</name>
    <dbReference type="NCBI Taxonomy" id="984486"/>
    <lineage>
        <taxon>Eukaryota</taxon>
        <taxon>Fungi</taxon>
        <taxon>Dikarya</taxon>
        <taxon>Ascomycota</taxon>
        <taxon>Saccharomycotina</taxon>
        <taxon>Pichiomycetes</taxon>
        <taxon>Serinales incertae sedis</taxon>
        <taxon>Babjeviella</taxon>
    </lineage>
</organism>